<name>X1ALL5_9ZZZZ</name>
<reference evidence="1" key="1">
    <citation type="journal article" date="2014" name="Front. Microbiol.">
        <title>High frequency of phylogenetically diverse reductive dehalogenase-homologous genes in deep subseafloor sedimentary metagenomes.</title>
        <authorList>
            <person name="Kawai M."/>
            <person name="Futagami T."/>
            <person name="Toyoda A."/>
            <person name="Takaki Y."/>
            <person name="Nishi S."/>
            <person name="Hori S."/>
            <person name="Arai W."/>
            <person name="Tsubouchi T."/>
            <person name="Morono Y."/>
            <person name="Uchiyama I."/>
            <person name="Ito T."/>
            <person name="Fujiyama A."/>
            <person name="Inagaki F."/>
            <person name="Takami H."/>
        </authorList>
    </citation>
    <scope>NUCLEOTIDE SEQUENCE</scope>
    <source>
        <strain evidence="1">Expedition CK06-06</strain>
    </source>
</reference>
<sequence>MKMQRNIINKSLYLIFIGIFILVQISFAKDISSFNKDAFI</sequence>
<gene>
    <name evidence="1" type="ORF">S01H4_26260</name>
</gene>
<accession>X1ALL5</accession>
<protein>
    <submittedName>
        <fullName evidence="1">Uncharacterized protein</fullName>
    </submittedName>
</protein>
<comment type="caution">
    <text evidence="1">The sequence shown here is derived from an EMBL/GenBank/DDBJ whole genome shotgun (WGS) entry which is preliminary data.</text>
</comment>
<proteinExistence type="predicted"/>
<dbReference type="EMBL" id="BART01012636">
    <property type="protein sequence ID" value="GAG83434.1"/>
    <property type="molecule type" value="Genomic_DNA"/>
</dbReference>
<organism evidence="1">
    <name type="scientific">marine sediment metagenome</name>
    <dbReference type="NCBI Taxonomy" id="412755"/>
    <lineage>
        <taxon>unclassified sequences</taxon>
        <taxon>metagenomes</taxon>
        <taxon>ecological metagenomes</taxon>
    </lineage>
</organism>
<dbReference type="AlphaFoldDB" id="X1ALL5"/>
<feature type="non-terminal residue" evidence="1">
    <location>
        <position position="40"/>
    </location>
</feature>
<evidence type="ECO:0000313" key="1">
    <source>
        <dbReference type="EMBL" id="GAG83434.1"/>
    </source>
</evidence>